<sequence>MTHVTIPAMTINVHKAKWARSKSAALYLQAVEVERRAEGDWRQRERARNGAAILRGEAERYAAMARRWGGSA</sequence>
<accession>A0A0R0A7I2</accession>
<dbReference type="Proteomes" id="UP000050836">
    <property type="component" value="Unassembled WGS sequence"/>
</dbReference>
<organism evidence="1 2">
    <name type="scientific">Stenotrophomonas pictorum JCM 9942</name>
    <dbReference type="NCBI Taxonomy" id="1236960"/>
    <lineage>
        <taxon>Bacteria</taxon>
        <taxon>Pseudomonadati</taxon>
        <taxon>Pseudomonadota</taxon>
        <taxon>Gammaproteobacteria</taxon>
        <taxon>Lysobacterales</taxon>
        <taxon>Lysobacteraceae</taxon>
        <taxon>Stenotrophomonas</taxon>
    </lineage>
</organism>
<evidence type="ECO:0000313" key="1">
    <source>
        <dbReference type="EMBL" id="KRG38466.1"/>
    </source>
</evidence>
<dbReference type="EMBL" id="LLXS01000057">
    <property type="protein sequence ID" value="KRG38466.1"/>
    <property type="molecule type" value="Genomic_DNA"/>
</dbReference>
<keyword evidence="2" id="KW-1185">Reference proteome</keyword>
<name>A0A0R0A7I2_9GAMM</name>
<reference evidence="1 2" key="1">
    <citation type="submission" date="2015-10" db="EMBL/GenBank/DDBJ databases">
        <title>Genome sequencing and analysis of members of genus Stenotrophomonas.</title>
        <authorList>
            <person name="Patil P.P."/>
            <person name="Midha S."/>
            <person name="Patil P.B."/>
        </authorList>
    </citation>
    <scope>NUCLEOTIDE SEQUENCE [LARGE SCALE GENOMIC DNA]</scope>
    <source>
        <strain evidence="1 2">JCM 9942</strain>
    </source>
</reference>
<evidence type="ECO:0000313" key="2">
    <source>
        <dbReference type="Proteomes" id="UP000050836"/>
    </source>
</evidence>
<dbReference type="AlphaFoldDB" id="A0A0R0A7I2"/>
<protein>
    <submittedName>
        <fullName evidence="1">Uncharacterized protein</fullName>
    </submittedName>
</protein>
<proteinExistence type="predicted"/>
<comment type="caution">
    <text evidence="1">The sequence shown here is derived from an EMBL/GenBank/DDBJ whole genome shotgun (WGS) entry which is preliminary data.</text>
</comment>
<gene>
    <name evidence="1" type="ORF">ARC78_15640</name>
</gene>